<accession>A0A0L6UD38</accession>
<dbReference type="PANTHER" id="PTHR45798:SF97">
    <property type="entry name" value="ALCOHOL-SENSITIVE RING FINGER PROTEIN 1"/>
    <property type="match status" value="1"/>
</dbReference>
<dbReference type="CDD" id="cd16448">
    <property type="entry name" value="RING-H2"/>
    <property type="match status" value="1"/>
</dbReference>
<dbReference type="Proteomes" id="UP000037035">
    <property type="component" value="Unassembled WGS sequence"/>
</dbReference>
<dbReference type="PROSITE" id="PS50089">
    <property type="entry name" value="ZF_RING_2"/>
    <property type="match status" value="1"/>
</dbReference>
<protein>
    <recommendedName>
        <fullName evidence="6">RING-type domain-containing protein</fullName>
    </recommendedName>
</protein>
<keyword evidence="3" id="KW-0862">Zinc</keyword>
<feature type="region of interest" description="Disordered" evidence="5">
    <location>
        <begin position="1"/>
        <end position="36"/>
    </location>
</feature>
<dbReference type="GO" id="GO:0008270">
    <property type="term" value="F:zinc ion binding"/>
    <property type="evidence" value="ECO:0007669"/>
    <property type="project" value="UniProtKB-KW"/>
</dbReference>
<feature type="domain" description="RING-type" evidence="6">
    <location>
        <begin position="145"/>
        <end position="190"/>
    </location>
</feature>
<proteinExistence type="predicted"/>
<name>A0A0L6UD38_9BASI</name>
<evidence type="ECO:0000256" key="4">
    <source>
        <dbReference type="PROSITE-ProRule" id="PRU00175"/>
    </source>
</evidence>
<evidence type="ECO:0000259" key="6">
    <source>
        <dbReference type="PROSITE" id="PS50089"/>
    </source>
</evidence>
<dbReference type="InterPro" id="IPR052788">
    <property type="entry name" value="RING-type_E3_ligase_ATL"/>
</dbReference>
<evidence type="ECO:0000256" key="1">
    <source>
        <dbReference type="ARBA" id="ARBA00022723"/>
    </source>
</evidence>
<keyword evidence="2 4" id="KW-0863">Zinc-finger</keyword>
<dbReference type="PANTHER" id="PTHR45798">
    <property type="entry name" value="RING-H2 FINGER PROTEIN ATL61-RELATED-RELATED"/>
    <property type="match status" value="1"/>
</dbReference>
<dbReference type="VEuPathDB" id="FungiDB:VP01_724g7"/>
<dbReference type="SUPFAM" id="SSF57850">
    <property type="entry name" value="RING/U-box"/>
    <property type="match status" value="1"/>
</dbReference>
<keyword evidence="8" id="KW-1185">Reference proteome</keyword>
<comment type="caution">
    <text evidence="7">The sequence shown here is derived from an EMBL/GenBank/DDBJ whole genome shotgun (WGS) entry which is preliminary data.</text>
</comment>
<gene>
    <name evidence="7" type="ORF">VP01_724g7</name>
</gene>
<feature type="compositionally biased region" description="Polar residues" evidence="5">
    <location>
        <begin position="12"/>
        <end position="21"/>
    </location>
</feature>
<dbReference type="InterPro" id="IPR001841">
    <property type="entry name" value="Znf_RING"/>
</dbReference>
<dbReference type="STRING" id="27349.A0A0L6UD38"/>
<evidence type="ECO:0000256" key="5">
    <source>
        <dbReference type="SAM" id="MobiDB-lite"/>
    </source>
</evidence>
<dbReference type="AlphaFoldDB" id="A0A0L6UD38"/>
<evidence type="ECO:0000313" key="7">
    <source>
        <dbReference type="EMBL" id="KNZ46453.1"/>
    </source>
</evidence>
<dbReference type="SMART" id="SM00184">
    <property type="entry name" value="RING"/>
    <property type="match status" value="1"/>
</dbReference>
<dbReference type="Gene3D" id="3.30.40.10">
    <property type="entry name" value="Zinc/RING finger domain, C3HC4 (zinc finger)"/>
    <property type="match status" value="1"/>
</dbReference>
<evidence type="ECO:0000256" key="2">
    <source>
        <dbReference type="ARBA" id="ARBA00022771"/>
    </source>
</evidence>
<sequence>MSSAGLSGGPESRSSSDQQHTPSRRDQTPSQPAQNPTMASMDAFAIVVADARRAIREFHEETEALGLISSQLHTHLVLLQLVQTALNLNSEQNIRDPAVLTSQDSHVTLQPQTSSVNALEHSPLPLIASVRSYVKASHDNQRIHCLICLDDYVNGCPILVLPCHHSHNFHVTCLANWFRQCLQLTCPLCRSPFDLQCSNDHLPET</sequence>
<dbReference type="EMBL" id="LAVV01012661">
    <property type="protein sequence ID" value="KNZ46453.1"/>
    <property type="molecule type" value="Genomic_DNA"/>
</dbReference>
<keyword evidence="1" id="KW-0479">Metal-binding</keyword>
<reference evidence="7 8" key="1">
    <citation type="submission" date="2015-08" db="EMBL/GenBank/DDBJ databases">
        <title>Next Generation Sequencing and Analysis of the Genome of Puccinia sorghi L Schw, the Causal Agent of Maize Common Rust.</title>
        <authorList>
            <person name="Rochi L."/>
            <person name="Burguener G."/>
            <person name="Darino M."/>
            <person name="Turjanski A."/>
            <person name="Kreff E."/>
            <person name="Dieguez M.J."/>
            <person name="Sacco F."/>
        </authorList>
    </citation>
    <scope>NUCLEOTIDE SEQUENCE [LARGE SCALE GENOMIC DNA]</scope>
    <source>
        <strain evidence="7 8">RO10H11247</strain>
    </source>
</reference>
<dbReference type="Pfam" id="PF13639">
    <property type="entry name" value="zf-RING_2"/>
    <property type="match status" value="1"/>
</dbReference>
<dbReference type="OrthoDB" id="8062037at2759"/>
<dbReference type="InterPro" id="IPR013083">
    <property type="entry name" value="Znf_RING/FYVE/PHD"/>
</dbReference>
<evidence type="ECO:0000256" key="3">
    <source>
        <dbReference type="ARBA" id="ARBA00022833"/>
    </source>
</evidence>
<organism evidence="7 8">
    <name type="scientific">Puccinia sorghi</name>
    <dbReference type="NCBI Taxonomy" id="27349"/>
    <lineage>
        <taxon>Eukaryota</taxon>
        <taxon>Fungi</taxon>
        <taxon>Dikarya</taxon>
        <taxon>Basidiomycota</taxon>
        <taxon>Pucciniomycotina</taxon>
        <taxon>Pucciniomycetes</taxon>
        <taxon>Pucciniales</taxon>
        <taxon>Pucciniaceae</taxon>
        <taxon>Puccinia</taxon>
    </lineage>
</organism>
<evidence type="ECO:0000313" key="8">
    <source>
        <dbReference type="Proteomes" id="UP000037035"/>
    </source>
</evidence>